<dbReference type="Pfam" id="PF00271">
    <property type="entry name" value="Helicase_C"/>
    <property type="match status" value="1"/>
</dbReference>
<dbReference type="InterPro" id="IPR001650">
    <property type="entry name" value="Helicase_C-like"/>
</dbReference>
<dbReference type="PANTHER" id="PTHR45865:SF1">
    <property type="entry name" value="E3 UBIQUITIN-PROTEIN LIGASE SHPRH"/>
    <property type="match status" value="1"/>
</dbReference>
<dbReference type="InterPro" id="IPR014001">
    <property type="entry name" value="Helicase_ATP-bd"/>
</dbReference>
<dbReference type="Pfam" id="PF13923">
    <property type="entry name" value="zf-C3HC4_2"/>
    <property type="match status" value="1"/>
</dbReference>
<evidence type="ECO:0000256" key="1">
    <source>
        <dbReference type="ARBA" id="ARBA00022723"/>
    </source>
</evidence>
<reference evidence="12 13" key="1">
    <citation type="submission" date="2019-06" db="EMBL/GenBank/DDBJ databases">
        <title>Draft genome sequence of the filamentous fungus Phialemoniopsis curvata isolated from diesel fuel.</title>
        <authorList>
            <person name="Varaljay V.A."/>
            <person name="Lyon W.J."/>
            <person name="Crouch A.L."/>
            <person name="Drake C.E."/>
            <person name="Hollomon J.M."/>
            <person name="Nadeau L.J."/>
            <person name="Nunn H.S."/>
            <person name="Stevenson B.S."/>
            <person name="Bojanowski C.L."/>
            <person name="Crookes-Goodson W.J."/>
        </authorList>
    </citation>
    <scope>NUCLEOTIDE SEQUENCE [LARGE SCALE GENOMIC DNA]</scope>
    <source>
        <strain evidence="12 13">D216</strain>
    </source>
</reference>
<dbReference type="InParanoid" id="A0A507B7S7"/>
<evidence type="ECO:0000256" key="5">
    <source>
        <dbReference type="ARBA" id="ARBA00022833"/>
    </source>
</evidence>
<evidence type="ECO:0000259" key="9">
    <source>
        <dbReference type="PROSITE" id="PS50089"/>
    </source>
</evidence>
<feature type="domain" description="Helicase C-terminal" evidence="11">
    <location>
        <begin position="1219"/>
        <end position="1389"/>
    </location>
</feature>
<dbReference type="FunCoup" id="A0A507B7S7">
    <property type="interactions" value="229"/>
</dbReference>
<evidence type="ECO:0000256" key="4">
    <source>
        <dbReference type="ARBA" id="ARBA00022801"/>
    </source>
</evidence>
<keyword evidence="3 7" id="KW-0863">Zinc-finger</keyword>
<dbReference type="GO" id="GO:0005634">
    <property type="term" value="C:nucleus"/>
    <property type="evidence" value="ECO:0007669"/>
    <property type="project" value="TreeGrafter"/>
</dbReference>
<feature type="coiled-coil region" evidence="8">
    <location>
        <begin position="999"/>
        <end position="1033"/>
    </location>
</feature>
<dbReference type="Pfam" id="PF00176">
    <property type="entry name" value="SNF2-rel_dom"/>
    <property type="match status" value="1"/>
</dbReference>
<dbReference type="InterPro" id="IPR038718">
    <property type="entry name" value="SNF2-like_sf"/>
</dbReference>
<dbReference type="PROSITE" id="PS51192">
    <property type="entry name" value="HELICASE_ATP_BIND_1"/>
    <property type="match status" value="1"/>
</dbReference>
<dbReference type="EMBL" id="SKBQ01000023">
    <property type="protein sequence ID" value="TPX15186.1"/>
    <property type="molecule type" value="Genomic_DNA"/>
</dbReference>
<dbReference type="SUPFAM" id="SSF52540">
    <property type="entry name" value="P-loop containing nucleoside triphosphate hydrolases"/>
    <property type="match status" value="2"/>
</dbReference>
<evidence type="ECO:0000256" key="7">
    <source>
        <dbReference type="PROSITE-ProRule" id="PRU00175"/>
    </source>
</evidence>
<protein>
    <submittedName>
        <fullName evidence="12">Uncharacterized protein</fullName>
    </submittedName>
</protein>
<feature type="domain" description="Helicase ATP-binding" evidence="10">
    <location>
        <begin position="316"/>
        <end position="519"/>
    </location>
</feature>
<name>A0A507B7S7_9PEZI</name>
<feature type="domain" description="RING-type" evidence="9">
    <location>
        <begin position="1109"/>
        <end position="1147"/>
    </location>
</feature>
<dbReference type="InterPro" id="IPR049730">
    <property type="entry name" value="SNF2/RAD54-like_C"/>
</dbReference>
<dbReference type="GO" id="GO:0008270">
    <property type="term" value="F:zinc ion binding"/>
    <property type="evidence" value="ECO:0007669"/>
    <property type="project" value="UniProtKB-KW"/>
</dbReference>
<dbReference type="Gene3D" id="3.40.50.10810">
    <property type="entry name" value="Tandem AAA-ATPase domain"/>
    <property type="match status" value="1"/>
</dbReference>
<evidence type="ECO:0000313" key="12">
    <source>
        <dbReference type="EMBL" id="TPX15186.1"/>
    </source>
</evidence>
<evidence type="ECO:0000256" key="6">
    <source>
        <dbReference type="ARBA" id="ARBA00022840"/>
    </source>
</evidence>
<dbReference type="Proteomes" id="UP000319257">
    <property type="component" value="Unassembled WGS sequence"/>
</dbReference>
<dbReference type="SMART" id="SM00184">
    <property type="entry name" value="RING"/>
    <property type="match status" value="1"/>
</dbReference>
<dbReference type="PROSITE" id="PS50089">
    <property type="entry name" value="ZF_RING_2"/>
    <property type="match status" value="1"/>
</dbReference>
<keyword evidence="4" id="KW-0378">Hydrolase</keyword>
<dbReference type="Gene3D" id="3.30.40.10">
    <property type="entry name" value="Zinc/RING finger domain, C3HC4 (zinc finger)"/>
    <property type="match status" value="1"/>
</dbReference>
<dbReference type="GO" id="GO:0006974">
    <property type="term" value="P:DNA damage response"/>
    <property type="evidence" value="ECO:0007669"/>
    <property type="project" value="TreeGrafter"/>
</dbReference>
<gene>
    <name evidence="12" type="ORF">E0L32_004744</name>
</gene>
<dbReference type="GO" id="GO:0061630">
    <property type="term" value="F:ubiquitin protein ligase activity"/>
    <property type="evidence" value="ECO:0007669"/>
    <property type="project" value="TreeGrafter"/>
</dbReference>
<dbReference type="PROSITE" id="PS00518">
    <property type="entry name" value="ZF_RING_1"/>
    <property type="match status" value="1"/>
</dbReference>
<dbReference type="SUPFAM" id="SSF57850">
    <property type="entry name" value="RING/U-box"/>
    <property type="match status" value="1"/>
</dbReference>
<dbReference type="STRING" id="1093900.A0A507B7S7"/>
<evidence type="ECO:0000313" key="13">
    <source>
        <dbReference type="Proteomes" id="UP000319257"/>
    </source>
</evidence>
<dbReference type="CDD" id="cd18793">
    <property type="entry name" value="SF2_C_SNF"/>
    <property type="match status" value="1"/>
</dbReference>
<dbReference type="PROSITE" id="PS51194">
    <property type="entry name" value="HELICASE_CTER"/>
    <property type="match status" value="1"/>
</dbReference>
<dbReference type="GeneID" id="41972191"/>
<dbReference type="InterPro" id="IPR059033">
    <property type="entry name" value="C144_05_dom"/>
</dbReference>
<dbReference type="CDD" id="cd18070">
    <property type="entry name" value="DEXQc_SHPRH"/>
    <property type="match status" value="1"/>
</dbReference>
<dbReference type="InterPro" id="IPR000330">
    <property type="entry name" value="SNF2_N"/>
</dbReference>
<keyword evidence="13" id="KW-1185">Reference proteome</keyword>
<sequence length="1452" mass="164453">MENVTLWELLEQLFPVEQTRHTVKWDYTDDLPPRPPKRPKIAAETPGTPYMAVHRQRLSITDSAGIPVSPSSKSIIRKNAQDEISLRLINSRNIVLTSRQAVWSNKLRTSLELPELNSDDTLELLFLLADKSHGFTENPGRFWASVDISLELESDHVKFLLDFELRWNEASRVIPELHKETERNLRHRVLGRFFPNIHSGKIFRNAPHQGTGNSPQDFYEAAFVPTEEEYPVSSLHIPRLVPELYPFQKRAVHWLLEREGVRWSDKELGKQPGLVPLNADRGDIPSHFKKVLDIDNNTFYVSGLYGVVSRDPSLFAAKESSLRGGILSEEMGLGKTVEMISLILLHQRSVESPRIFNNYTDADVRPTGATLIITPPSLKQQWLSELNRHAPHLRVVVYSGIRASCKDEASEAALVEELAQSDVVVTTYNELRNELYFALDPPSRAMRNERKYHRSKSPLMQLSWWRVCLDEAQEIESGVSKTAQLATIIPRVNAWGVTGTPVKEGIKDLWGLLVFLNYEPYASVPKVWQSLITCHKDSFRELFSRLAIRHTKRHVRHELTLPPQKRYVITMPFTAVEEQHYQDLFKQLTADCGLDTEGIPLADDWDPEDPAVLEAMRTALNRLRQTALHPEVGVHNRRALWNKSGPMRTVAEVLGAMIEQSQNAIVIDKRVLITNKLTRGQLLENSPRVREALAIWEGVLPEIDDMVKECREELQKEIEDAKKAGAKIDNNADSEDEPEETFPRRVGEAQRSLRYALELQHKAVFFCANAHFQIKSNEEMTVPESDDFERLEKLETEAYERAKRIRREILQESHGKATRHMEKLSAKANQQDFAVIPELQISSRHGIETGRIVETIEALNGALNEQANILDEWREEVVQLLLKDLVDEDDDVEITGEEYVDSTKVQETLIAYITVLRAVLADRQSALTGLQLSKLSIDEIKGAIYFAKQGEGPVPEKVLELFKIRDAIKPPSDLGSLRSAIVEFRDLSTTLRHPAANGSNRARVELEIATEQMKATQSQLTEQTKAVAGIEQELDRFTSAMNARVEYYRQLQVVSDMVDPYEGPKDDAAMAGLQNEGDTLLQKLTASQSKHRYLLHLKETDSKEEQNMCVICQSSFTMGVLTVCGHQFCKDCITLWFRAHHNCPVCKKKLLASNLHDITLKPQELKVHTETTHTEEAAAQRDSPRTKRSTIYSAFSAEKLAEIKTIDLPGPSFTTKVDTLVRHLQWLRQTDPGAKSIVFSQYPEFLRVLALAFRRHHIGHTAFTDRDGITRFKEDPGIECFLLHARAHSSGLNLVNASHVILCEPLLNTALELQAIARVDRIGQEHETTVWLYIVDGTVEQSIYDLSVRRRLEHMGRNVKGKSKESTPELLDSNLEAANAMEMEEANLAKLMGKGKLSGEEVPKGDLWECLFGSVTRAGSSGEDALRENPEVRRFLAAEAAEGRQAQPEVSD</sequence>
<accession>A0A507B7S7</accession>
<dbReference type="FunFam" id="3.40.50.10810:FF:000059">
    <property type="entry name" value="SNF2 family helicase/ATPase, putative"/>
    <property type="match status" value="1"/>
</dbReference>
<feature type="coiled-coil region" evidence="8">
    <location>
        <begin position="856"/>
        <end position="883"/>
    </location>
</feature>
<comment type="caution">
    <text evidence="12">The sequence shown here is derived from an EMBL/GenBank/DDBJ whole genome shotgun (WGS) entry which is preliminary data.</text>
</comment>
<keyword evidence="6" id="KW-0067">ATP-binding</keyword>
<organism evidence="12 13">
    <name type="scientific">Thyridium curvatum</name>
    <dbReference type="NCBI Taxonomy" id="1093900"/>
    <lineage>
        <taxon>Eukaryota</taxon>
        <taxon>Fungi</taxon>
        <taxon>Dikarya</taxon>
        <taxon>Ascomycota</taxon>
        <taxon>Pezizomycotina</taxon>
        <taxon>Sordariomycetes</taxon>
        <taxon>Sordariomycetidae</taxon>
        <taxon>Thyridiales</taxon>
        <taxon>Thyridiaceae</taxon>
        <taxon>Thyridium</taxon>
    </lineage>
</organism>
<dbReference type="InterPro" id="IPR001841">
    <property type="entry name" value="Znf_RING"/>
</dbReference>
<evidence type="ECO:0000256" key="2">
    <source>
        <dbReference type="ARBA" id="ARBA00022741"/>
    </source>
</evidence>
<dbReference type="GO" id="GO:0005524">
    <property type="term" value="F:ATP binding"/>
    <property type="evidence" value="ECO:0007669"/>
    <property type="project" value="InterPro"/>
</dbReference>
<proteinExistence type="predicted"/>
<dbReference type="InterPro" id="IPR027417">
    <property type="entry name" value="P-loop_NTPase"/>
</dbReference>
<keyword evidence="8" id="KW-0175">Coiled coil</keyword>
<evidence type="ECO:0000259" key="10">
    <source>
        <dbReference type="PROSITE" id="PS51192"/>
    </source>
</evidence>
<dbReference type="GO" id="GO:0016787">
    <property type="term" value="F:hydrolase activity"/>
    <property type="evidence" value="ECO:0007669"/>
    <property type="project" value="UniProtKB-KW"/>
</dbReference>
<keyword evidence="2" id="KW-0547">Nucleotide-binding</keyword>
<evidence type="ECO:0000256" key="3">
    <source>
        <dbReference type="ARBA" id="ARBA00022771"/>
    </source>
</evidence>
<dbReference type="PANTHER" id="PTHR45865">
    <property type="entry name" value="E3 UBIQUITIN-PROTEIN LIGASE SHPRH FAMILY MEMBER"/>
    <property type="match status" value="1"/>
</dbReference>
<dbReference type="GO" id="GO:0000209">
    <property type="term" value="P:protein polyubiquitination"/>
    <property type="evidence" value="ECO:0007669"/>
    <property type="project" value="TreeGrafter"/>
</dbReference>
<evidence type="ECO:0000256" key="8">
    <source>
        <dbReference type="SAM" id="Coils"/>
    </source>
</evidence>
<evidence type="ECO:0000259" key="11">
    <source>
        <dbReference type="PROSITE" id="PS51194"/>
    </source>
</evidence>
<keyword evidence="5" id="KW-0862">Zinc</keyword>
<dbReference type="InterPro" id="IPR017907">
    <property type="entry name" value="Znf_RING_CS"/>
</dbReference>
<dbReference type="InterPro" id="IPR052583">
    <property type="entry name" value="ATP-helicase/E3_Ub-Ligase"/>
</dbReference>
<dbReference type="Pfam" id="PF26021">
    <property type="entry name" value="Ferritin_C144_05"/>
    <property type="match status" value="1"/>
</dbReference>
<dbReference type="Gene3D" id="3.40.50.300">
    <property type="entry name" value="P-loop containing nucleotide triphosphate hydrolases"/>
    <property type="match status" value="1"/>
</dbReference>
<keyword evidence="1" id="KW-0479">Metal-binding</keyword>
<dbReference type="SMART" id="SM00487">
    <property type="entry name" value="DEXDc"/>
    <property type="match status" value="1"/>
</dbReference>
<dbReference type="RefSeq" id="XP_030996897.1">
    <property type="nucleotide sequence ID" value="XM_031139188.1"/>
</dbReference>
<dbReference type="InterPro" id="IPR013083">
    <property type="entry name" value="Znf_RING/FYVE/PHD"/>
</dbReference>
<dbReference type="OrthoDB" id="5330228at2759"/>